<dbReference type="Pfam" id="PF04542">
    <property type="entry name" value="Sigma70_r2"/>
    <property type="match status" value="1"/>
</dbReference>
<dbReference type="InterPro" id="IPR013249">
    <property type="entry name" value="RNA_pol_sigma70_r4_t2"/>
</dbReference>
<dbReference type="CDD" id="cd06171">
    <property type="entry name" value="Sigma70_r4"/>
    <property type="match status" value="1"/>
</dbReference>
<dbReference type="InterPro" id="IPR007627">
    <property type="entry name" value="RNA_pol_sigma70_r2"/>
</dbReference>
<feature type="domain" description="RNA polymerase sigma factor 70 region 4 type 2" evidence="7">
    <location>
        <begin position="152"/>
        <end position="201"/>
    </location>
</feature>
<evidence type="ECO:0000259" key="6">
    <source>
        <dbReference type="Pfam" id="PF04542"/>
    </source>
</evidence>
<gene>
    <name evidence="8" type="ORF">GCM10009839_61100</name>
</gene>
<dbReference type="Pfam" id="PF08281">
    <property type="entry name" value="Sigma70_r4_2"/>
    <property type="match status" value="1"/>
</dbReference>
<dbReference type="PANTHER" id="PTHR43133">
    <property type="entry name" value="RNA POLYMERASE ECF-TYPE SIGMA FACTO"/>
    <property type="match status" value="1"/>
</dbReference>
<dbReference type="InterPro" id="IPR036388">
    <property type="entry name" value="WH-like_DNA-bd_sf"/>
</dbReference>
<keyword evidence="4" id="KW-0804">Transcription</keyword>
<dbReference type="InterPro" id="IPR013324">
    <property type="entry name" value="RNA_pol_sigma_r3/r4-like"/>
</dbReference>
<evidence type="ECO:0000256" key="1">
    <source>
        <dbReference type="ARBA" id="ARBA00010641"/>
    </source>
</evidence>
<dbReference type="Gene3D" id="1.10.1740.10">
    <property type="match status" value="1"/>
</dbReference>
<evidence type="ECO:0000256" key="2">
    <source>
        <dbReference type="ARBA" id="ARBA00023015"/>
    </source>
</evidence>
<dbReference type="NCBIfam" id="TIGR02937">
    <property type="entry name" value="sigma70-ECF"/>
    <property type="match status" value="1"/>
</dbReference>
<keyword evidence="2" id="KW-0805">Transcription regulation</keyword>
<evidence type="ECO:0000256" key="4">
    <source>
        <dbReference type="ARBA" id="ARBA00023163"/>
    </source>
</evidence>
<protein>
    <submittedName>
        <fullName evidence="8">Sigma-70 family RNA polymerase sigma factor</fullName>
    </submittedName>
</protein>
<sequence length="234" mass="25167">MGPDSTLPSDADLVSGLRAGDETAFRQVLDAWSPSMLRLARSFVATPASAEEAVQETWLAVIQGVDGFAGRSSLKTWVFRILVNTAKNRGVKESHTLPFSSLLPEDEGPSVDPARFRPASDARPGHWNAGQKPQPWSLPETAALQAEARTVLGAALATLPDRHRIVVTLRDVEGYSSEEVCGMLGISAGNQRVILHRARSAVRARLEAYFAERVPLPRQGTASGPRSSSTHHGA</sequence>
<dbReference type="InterPro" id="IPR039425">
    <property type="entry name" value="RNA_pol_sigma-70-like"/>
</dbReference>
<reference evidence="8 9" key="1">
    <citation type="journal article" date="2019" name="Int. J. Syst. Evol. Microbiol.">
        <title>The Global Catalogue of Microorganisms (GCM) 10K type strain sequencing project: providing services to taxonomists for standard genome sequencing and annotation.</title>
        <authorList>
            <consortium name="The Broad Institute Genomics Platform"/>
            <consortium name="The Broad Institute Genome Sequencing Center for Infectious Disease"/>
            <person name="Wu L."/>
            <person name="Ma J."/>
        </authorList>
    </citation>
    <scope>NUCLEOTIDE SEQUENCE [LARGE SCALE GENOMIC DNA]</scope>
    <source>
        <strain evidence="8 9">JCM 16014</strain>
    </source>
</reference>
<evidence type="ECO:0000256" key="5">
    <source>
        <dbReference type="SAM" id="MobiDB-lite"/>
    </source>
</evidence>
<feature type="domain" description="RNA polymerase sigma-70 region 2" evidence="6">
    <location>
        <begin position="31"/>
        <end position="89"/>
    </location>
</feature>
<keyword evidence="3" id="KW-0731">Sigma factor</keyword>
<evidence type="ECO:0000256" key="3">
    <source>
        <dbReference type="ARBA" id="ARBA00023082"/>
    </source>
</evidence>
<dbReference type="RefSeq" id="WP_344669137.1">
    <property type="nucleotide sequence ID" value="NZ_BAAAQN010000043.1"/>
</dbReference>
<evidence type="ECO:0000313" key="9">
    <source>
        <dbReference type="Proteomes" id="UP001500751"/>
    </source>
</evidence>
<name>A0ABN2V3C3_9ACTN</name>
<dbReference type="Proteomes" id="UP001500751">
    <property type="component" value="Unassembled WGS sequence"/>
</dbReference>
<evidence type="ECO:0000259" key="7">
    <source>
        <dbReference type="Pfam" id="PF08281"/>
    </source>
</evidence>
<feature type="region of interest" description="Disordered" evidence="5">
    <location>
        <begin position="102"/>
        <end position="136"/>
    </location>
</feature>
<feature type="compositionally biased region" description="Basic and acidic residues" evidence="5">
    <location>
        <begin position="114"/>
        <end position="124"/>
    </location>
</feature>
<dbReference type="Gene3D" id="1.10.10.10">
    <property type="entry name" value="Winged helix-like DNA-binding domain superfamily/Winged helix DNA-binding domain"/>
    <property type="match status" value="1"/>
</dbReference>
<dbReference type="InterPro" id="IPR013325">
    <property type="entry name" value="RNA_pol_sigma_r2"/>
</dbReference>
<proteinExistence type="inferred from homology"/>
<dbReference type="PANTHER" id="PTHR43133:SF53">
    <property type="entry name" value="ECF RNA POLYMERASE SIGMA-E FACTOR"/>
    <property type="match status" value="1"/>
</dbReference>
<dbReference type="InterPro" id="IPR014284">
    <property type="entry name" value="RNA_pol_sigma-70_dom"/>
</dbReference>
<dbReference type="SUPFAM" id="SSF88946">
    <property type="entry name" value="Sigma2 domain of RNA polymerase sigma factors"/>
    <property type="match status" value="1"/>
</dbReference>
<accession>A0ABN2V3C3</accession>
<dbReference type="EMBL" id="BAAAQN010000043">
    <property type="protein sequence ID" value="GAA2047625.1"/>
    <property type="molecule type" value="Genomic_DNA"/>
</dbReference>
<comment type="caution">
    <text evidence="8">The sequence shown here is derived from an EMBL/GenBank/DDBJ whole genome shotgun (WGS) entry which is preliminary data.</text>
</comment>
<evidence type="ECO:0000313" key="8">
    <source>
        <dbReference type="EMBL" id="GAA2047625.1"/>
    </source>
</evidence>
<comment type="similarity">
    <text evidence="1">Belongs to the sigma-70 factor family. ECF subfamily.</text>
</comment>
<keyword evidence="9" id="KW-1185">Reference proteome</keyword>
<dbReference type="SUPFAM" id="SSF88659">
    <property type="entry name" value="Sigma3 and sigma4 domains of RNA polymerase sigma factors"/>
    <property type="match status" value="1"/>
</dbReference>
<organism evidence="8 9">
    <name type="scientific">Catenulispora yoronensis</name>
    <dbReference type="NCBI Taxonomy" id="450799"/>
    <lineage>
        <taxon>Bacteria</taxon>
        <taxon>Bacillati</taxon>
        <taxon>Actinomycetota</taxon>
        <taxon>Actinomycetes</taxon>
        <taxon>Catenulisporales</taxon>
        <taxon>Catenulisporaceae</taxon>
        <taxon>Catenulispora</taxon>
    </lineage>
</organism>